<dbReference type="RefSeq" id="WP_189584922.1">
    <property type="nucleotide sequence ID" value="NZ_BMYF01000022.1"/>
</dbReference>
<evidence type="ECO:0000256" key="2">
    <source>
        <dbReference type="SAM" id="SignalP"/>
    </source>
</evidence>
<proteinExistence type="predicted"/>
<dbReference type="EMBL" id="BMYF01000022">
    <property type="protein sequence ID" value="GHB48480.1"/>
    <property type="molecule type" value="Genomic_DNA"/>
</dbReference>
<gene>
    <name evidence="3" type="ORF">GCM10008106_31620</name>
</gene>
<protein>
    <recommendedName>
        <fullName evidence="5">DUF2092 domain-containing protein</fullName>
    </recommendedName>
</protein>
<evidence type="ECO:0008006" key="5">
    <source>
        <dbReference type="Google" id="ProtNLM"/>
    </source>
</evidence>
<comment type="caution">
    <text evidence="3">The sequence shown here is derived from an EMBL/GenBank/DDBJ whole genome shotgun (WGS) entry which is preliminary data.</text>
</comment>
<feature type="chain" id="PRO_5035303085" description="DUF2092 domain-containing protein" evidence="2">
    <location>
        <begin position="22"/>
        <end position="249"/>
    </location>
</feature>
<dbReference type="InterPro" id="IPR019207">
    <property type="entry name" value="DUF2092"/>
</dbReference>
<keyword evidence="1 2" id="KW-0732">Signal</keyword>
<evidence type="ECO:0000256" key="1">
    <source>
        <dbReference type="ARBA" id="ARBA00022729"/>
    </source>
</evidence>
<dbReference type="AlphaFoldDB" id="A0A8J3G6J1"/>
<dbReference type="Pfam" id="PF09865">
    <property type="entry name" value="DUF2092"/>
    <property type="match status" value="1"/>
</dbReference>
<reference evidence="3" key="1">
    <citation type="journal article" date="2014" name="Int. J. Syst. Evol. Microbiol.">
        <title>Complete genome sequence of Corynebacterium casei LMG S-19264T (=DSM 44701T), isolated from a smear-ripened cheese.</title>
        <authorList>
            <consortium name="US DOE Joint Genome Institute (JGI-PGF)"/>
            <person name="Walter F."/>
            <person name="Albersmeier A."/>
            <person name="Kalinowski J."/>
            <person name="Ruckert C."/>
        </authorList>
    </citation>
    <scope>NUCLEOTIDE SEQUENCE</scope>
    <source>
        <strain evidence="3">KCTC 23224</strain>
    </source>
</reference>
<sequence>MKKIILTNLCYLGWLFSYLQAQQVDHQAVLLLDRMSDLLGELKSCQFHVFTSQDEWVEDKGLTKAFRSHEVYMVGPDKMHIRTESKEGQLGIWHHGDLLLFYNLTTNQYGFIETPENIPDAIDFVNQEYDIEFPAADFFYPAFTDDLIETHHTISYMGLVKLEGKQAHHIVAYGEETNVQIWFSNDTFTLPLRYVIHDLQSSHTLQFEGVFSNWVLNPDLPDAIFDFTVPETATRMQILSKSSTYSNEN</sequence>
<feature type="signal peptide" evidence="2">
    <location>
        <begin position="1"/>
        <end position="21"/>
    </location>
</feature>
<dbReference type="SUPFAM" id="SSF89392">
    <property type="entry name" value="Prokaryotic lipoproteins and lipoprotein localization factors"/>
    <property type="match status" value="1"/>
</dbReference>
<evidence type="ECO:0000313" key="3">
    <source>
        <dbReference type="EMBL" id="GHB48480.1"/>
    </source>
</evidence>
<keyword evidence="4" id="KW-1185">Reference proteome</keyword>
<accession>A0A8J3G6J1</accession>
<reference evidence="3" key="2">
    <citation type="submission" date="2020-09" db="EMBL/GenBank/DDBJ databases">
        <authorList>
            <person name="Sun Q."/>
            <person name="Kim S."/>
        </authorList>
    </citation>
    <scope>NUCLEOTIDE SEQUENCE</scope>
    <source>
        <strain evidence="3">KCTC 23224</strain>
    </source>
</reference>
<evidence type="ECO:0000313" key="4">
    <source>
        <dbReference type="Proteomes" id="UP000642809"/>
    </source>
</evidence>
<dbReference type="Gene3D" id="2.50.20.10">
    <property type="entry name" value="Lipoprotein localisation LolA/LolB/LppX"/>
    <property type="match status" value="1"/>
</dbReference>
<dbReference type="Proteomes" id="UP000642809">
    <property type="component" value="Unassembled WGS sequence"/>
</dbReference>
<name>A0A8J3G6J1_9BACT</name>
<dbReference type="InterPro" id="IPR029046">
    <property type="entry name" value="LolA/LolB/LppX"/>
</dbReference>
<organism evidence="3 4">
    <name type="scientific">Mongoliitalea lutea</name>
    <dbReference type="NCBI Taxonomy" id="849756"/>
    <lineage>
        <taxon>Bacteria</taxon>
        <taxon>Pseudomonadati</taxon>
        <taxon>Bacteroidota</taxon>
        <taxon>Cytophagia</taxon>
        <taxon>Cytophagales</taxon>
        <taxon>Cyclobacteriaceae</taxon>
        <taxon>Mongoliitalea</taxon>
    </lineage>
</organism>